<reference evidence="1" key="1">
    <citation type="submission" date="2023-06" db="EMBL/GenBank/DDBJ databases">
        <authorList>
            <person name="Kurt Z."/>
        </authorList>
    </citation>
    <scope>NUCLEOTIDE SEQUENCE</scope>
</reference>
<evidence type="ECO:0000313" key="3">
    <source>
        <dbReference type="Proteomes" id="UP001642409"/>
    </source>
</evidence>
<sequence length="135" mass="15518">MVREKSDLYGHSLIHKSLSASIMCDMCDISGTLIFVAAGQNVSGVVYKSKNIAEINKSFSQLRFDAHISAGEELYFQQTRYLSDFSQQIQKWLCIILLISNKMDIQFLKALINWGLFLFLLQIQKSFVQIQQFIQ</sequence>
<evidence type="ECO:0000313" key="1">
    <source>
        <dbReference type="EMBL" id="CAI9933348.1"/>
    </source>
</evidence>
<accession>A0AA86P9A4</accession>
<proteinExistence type="predicted"/>
<dbReference type="EMBL" id="CAXDID020000004">
    <property type="protein sequence ID" value="CAL5973765.1"/>
    <property type="molecule type" value="Genomic_DNA"/>
</dbReference>
<dbReference type="Proteomes" id="UP001642409">
    <property type="component" value="Unassembled WGS sequence"/>
</dbReference>
<protein>
    <submittedName>
        <fullName evidence="2">Hypothetical_protein</fullName>
    </submittedName>
</protein>
<gene>
    <name evidence="1" type="ORF">HINF_LOCUS20993</name>
    <name evidence="2" type="ORF">HINF_LOCUS2539</name>
</gene>
<dbReference type="EMBL" id="CATOUU010000531">
    <property type="protein sequence ID" value="CAI9933348.1"/>
    <property type="molecule type" value="Genomic_DNA"/>
</dbReference>
<dbReference type="AlphaFoldDB" id="A0AA86P9A4"/>
<keyword evidence="3" id="KW-1185">Reference proteome</keyword>
<organism evidence="1">
    <name type="scientific">Hexamita inflata</name>
    <dbReference type="NCBI Taxonomy" id="28002"/>
    <lineage>
        <taxon>Eukaryota</taxon>
        <taxon>Metamonada</taxon>
        <taxon>Diplomonadida</taxon>
        <taxon>Hexamitidae</taxon>
        <taxon>Hexamitinae</taxon>
        <taxon>Hexamita</taxon>
    </lineage>
</organism>
<reference evidence="2 3" key="2">
    <citation type="submission" date="2024-07" db="EMBL/GenBank/DDBJ databases">
        <authorList>
            <person name="Akdeniz Z."/>
        </authorList>
    </citation>
    <scope>NUCLEOTIDE SEQUENCE [LARGE SCALE GENOMIC DNA]</scope>
</reference>
<name>A0AA86P9A4_9EUKA</name>
<evidence type="ECO:0000313" key="2">
    <source>
        <dbReference type="EMBL" id="CAL5973765.1"/>
    </source>
</evidence>
<comment type="caution">
    <text evidence="1">The sequence shown here is derived from an EMBL/GenBank/DDBJ whole genome shotgun (WGS) entry which is preliminary data.</text>
</comment>